<dbReference type="InterPro" id="IPR051791">
    <property type="entry name" value="Pra-immunoreactive"/>
</dbReference>
<reference evidence="8 9" key="1">
    <citation type="submission" date="2018-10" db="EMBL/GenBank/DDBJ databases">
        <authorList>
            <person name="Chen W.-M."/>
        </authorList>
    </citation>
    <scope>NUCLEOTIDE SEQUENCE [LARGE SCALE GENOMIC DNA]</scope>
    <source>
        <strain evidence="8 9">H-5</strain>
    </source>
</reference>
<protein>
    <submittedName>
        <fullName evidence="8">RDD family protein</fullName>
    </submittedName>
</protein>
<organism evidence="8 9">
    <name type="scientific">Pseudomethylobacillus aquaticus</name>
    <dbReference type="NCBI Taxonomy" id="2676064"/>
    <lineage>
        <taxon>Bacteria</taxon>
        <taxon>Pseudomonadati</taxon>
        <taxon>Pseudomonadota</taxon>
        <taxon>Betaproteobacteria</taxon>
        <taxon>Nitrosomonadales</taxon>
        <taxon>Methylophilaceae</taxon>
        <taxon>Pseudomethylobacillus</taxon>
    </lineage>
</organism>
<sequence length="133" mass="15375">MRRIGCLIYDALLLLALWLIATLLYLLLAGSELTAVQRHGMQLYLWLISAVYFVWCWRHGGQTLAMQTWRMRLVNRDGQAIRYGQAISRYGWATLSIATLGFGYLWAFWDKDGQYLHDRLSGCYLVTHTTKPG</sequence>
<keyword evidence="3 6" id="KW-0812">Transmembrane</keyword>
<keyword evidence="5 6" id="KW-0472">Membrane</keyword>
<dbReference type="Pfam" id="PF06271">
    <property type="entry name" value="RDD"/>
    <property type="match status" value="1"/>
</dbReference>
<dbReference type="GO" id="GO:0005886">
    <property type="term" value="C:plasma membrane"/>
    <property type="evidence" value="ECO:0007669"/>
    <property type="project" value="UniProtKB-SubCell"/>
</dbReference>
<evidence type="ECO:0000256" key="4">
    <source>
        <dbReference type="ARBA" id="ARBA00022989"/>
    </source>
</evidence>
<feature type="transmembrane region" description="Helical" evidence="6">
    <location>
        <begin position="40"/>
        <end position="57"/>
    </location>
</feature>
<dbReference type="InterPro" id="IPR010432">
    <property type="entry name" value="RDD"/>
</dbReference>
<name>A0A3N0V098_9PROT</name>
<evidence type="ECO:0000256" key="5">
    <source>
        <dbReference type="ARBA" id="ARBA00023136"/>
    </source>
</evidence>
<accession>A0A3N0V098</accession>
<evidence type="ECO:0000256" key="2">
    <source>
        <dbReference type="ARBA" id="ARBA00022475"/>
    </source>
</evidence>
<feature type="domain" description="RDD" evidence="7">
    <location>
        <begin position="1"/>
        <end position="122"/>
    </location>
</feature>
<feature type="transmembrane region" description="Helical" evidence="6">
    <location>
        <begin position="7"/>
        <end position="28"/>
    </location>
</feature>
<keyword evidence="2" id="KW-1003">Cell membrane</keyword>
<dbReference type="EMBL" id="RJVP01000004">
    <property type="protein sequence ID" value="ROH85931.1"/>
    <property type="molecule type" value="Genomic_DNA"/>
</dbReference>
<comment type="caution">
    <text evidence="8">The sequence shown here is derived from an EMBL/GenBank/DDBJ whole genome shotgun (WGS) entry which is preliminary data.</text>
</comment>
<gene>
    <name evidence="8" type="ORF">ED236_08960</name>
</gene>
<keyword evidence="4 6" id="KW-1133">Transmembrane helix</keyword>
<keyword evidence="9" id="KW-1185">Reference proteome</keyword>
<dbReference type="PANTHER" id="PTHR36115">
    <property type="entry name" value="PROLINE-RICH ANTIGEN HOMOLOG-RELATED"/>
    <property type="match status" value="1"/>
</dbReference>
<dbReference type="PANTHER" id="PTHR36115:SF10">
    <property type="entry name" value="RDD DOMAIN-CONTAINING PROTEIN"/>
    <property type="match status" value="1"/>
</dbReference>
<evidence type="ECO:0000313" key="9">
    <source>
        <dbReference type="Proteomes" id="UP000275137"/>
    </source>
</evidence>
<comment type="subcellular location">
    <subcellularLocation>
        <location evidence="1">Cell membrane</location>
        <topology evidence="1">Multi-pass membrane protein</topology>
    </subcellularLocation>
</comment>
<dbReference type="AlphaFoldDB" id="A0A3N0V098"/>
<evidence type="ECO:0000259" key="7">
    <source>
        <dbReference type="Pfam" id="PF06271"/>
    </source>
</evidence>
<evidence type="ECO:0000256" key="6">
    <source>
        <dbReference type="SAM" id="Phobius"/>
    </source>
</evidence>
<evidence type="ECO:0000256" key="3">
    <source>
        <dbReference type="ARBA" id="ARBA00022692"/>
    </source>
</evidence>
<dbReference type="Proteomes" id="UP000275137">
    <property type="component" value="Unassembled WGS sequence"/>
</dbReference>
<evidence type="ECO:0000313" key="8">
    <source>
        <dbReference type="EMBL" id="ROH85931.1"/>
    </source>
</evidence>
<proteinExistence type="predicted"/>
<feature type="transmembrane region" description="Helical" evidence="6">
    <location>
        <begin position="90"/>
        <end position="109"/>
    </location>
</feature>
<evidence type="ECO:0000256" key="1">
    <source>
        <dbReference type="ARBA" id="ARBA00004651"/>
    </source>
</evidence>